<proteinExistence type="predicted"/>
<evidence type="ECO:0000313" key="2">
    <source>
        <dbReference type="Proteomes" id="UP001220610"/>
    </source>
</evidence>
<dbReference type="InterPro" id="IPR005358">
    <property type="entry name" value="Puta_zinc/iron-chelating_dom"/>
</dbReference>
<organism evidence="1 2">
    <name type="scientific">Candidatus Pseudobacter hemicellulosilyticus</name>
    <dbReference type="NCBI Taxonomy" id="3121375"/>
    <lineage>
        <taxon>Bacteria</taxon>
        <taxon>Pseudomonadati</taxon>
        <taxon>Bacteroidota</taxon>
        <taxon>Chitinophagia</taxon>
        <taxon>Chitinophagales</taxon>
        <taxon>Chitinophagaceae</taxon>
        <taxon>Pseudobacter</taxon>
    </lineage>
</organism>
<gene>
    <name evidence="1" type="ORF">P0Y53_11415</name>
</gene>
<sequence>MGDKSADIGSTVEELERKQWKRKAALRQKVYKQFLKQADKNKVLKQLPDLHEQAFSGIDCLRCAACCKNYSPRFKTPDIKRISKLLRMKEGAFIDAYLRLDEDGDYVVKSTPCPFLGADNYCSIYADRPSDCHRFPYTDEDVLLKRPAITLKNASFCPAVYVVMEKLTEGL</sequence>
<dbReference type="AlphaFoldDB" id="A0AAJ6BK67"/>
<evidence type="ECO:0000313" key="1">
    <source>
        <dbReference type="EMBL" id="WEK38106.1"/>
    </source>
</evidence>
<dbReference type="EMBL" id="CP119311">
    <property type="protein sequence ID" value="WEK38106.1"/>
    <property type="molecule type" value="Genomic_DNA"/>
</dbReference>
<reference evidence="1" key="1">
    <citation type="submission" date="2023-03" db="EMBL/GenBank/DDBJ databases">
        <title>Andean soil-derived lignocellulolytic bacterial consortium as a source of novel taxa and putative plastic-active enzymes.</title>
        <authorList>
            <person name="Diaz-Garcia L."/>
            <person name="Chuvochina M."/>
            <person name="Feuerriegel G."/>
            <person name="Bunk B."/>
            <person name="Sproer C."/>
            <person name="Streit W.R."/>
            <person name="Rodriguez L.M."/>
            <person name="Overmann J."/>
            <person name="Jimenez D.J."/>
        </authorList>
    </citation>
    <scope>NUCLEOTIDE SEQUENCE</scope>
    <source>
        <strain evidence="1">MAG 7</strain>
    </source>
</reference>
<name>A0AAJ6BK67_9BACT</name>
<dbReference type="PANTHER" id="PTHR35866:SF1">
    <property type="entry name" value="YKGJ FAMILY CYSTEINE CLUSTER PROTEIN"/>
    <property type="match status" value="1"/>
</dbReference>
<protein>
    <submittedName>
        <fullName evidence="1">YkgJ family cysteine cluster protein</fullName>
    </submittedName>
</protein>
<dbReference type="Proteomes" id="UP001220610">
    <property type="component" value="Chromosome"/>
</dbReference>
<dbReference type="PANTHER" id="PTHR35866">
    <property type="entry name" value="PUTATIVE-RELATED"/>
    <property type="match status" value="1"/>
</dbReference>
<accession>A0AAJ6BK67</accession>
<dbReference type="Pfam" id="PF03692">
    <property type="entry name" value="CxxCxxCC"/>
    <property type="match status" value="1"/>
</dbReference>